<protein>
    <recommendedName>
        <fullName evidence="7">NodB homology domain-containing protein</fullName>
    </recommendedName>
</protein>
<evidence type="ECO:0000256" key="6">
    <source>
        <dbReference type="SAM" id="SignalP"/>
    </source>
</evidence>
<gene>
    <name evidence="8" type="ORF">K7432_010710</name>
</gene>
<evidence type="ECO:0000256" key="1">
    <source>
        <dbReference type="ARBA" id="ARBA00001941"/>
    </source>
</evidence>
<keyword evidence="4" id="KW-0378">Hydrolase</keyword>
<evidence type="ECO:0000256" key="4">
    <source>
        <dbReference type="ARBA" id="ARBA00022801"/>
    </source>
</evidence>
<proteinExistence type="predicted"/>
<dbReference type="SUPFAM" id="SSF88713">
    <property type="entry name" value="Glycoside hydrolase/deacetylase"/>
    <property type="match status" value="1"/>
</dbReference>
<reference evidence="8 9" key="1">
    <citation type="submission" date="2023-04" db="EMBL/GenBank/DDBJ databases">
        <title>Genome of Basidiobolus ranarum AG-B5.</title>
        <authorList>
            <person name="Stajich J.E."/>
            <person name="Carter-House D."/>
            <person name="Gryganskyi A."/>
        </authorList>
    </citation>
    <scope>NUCLEOTIDE SEQUENCE [LARGE SCALE GENOMIC DNA]</scope>
    <source>
        <strain evidence="8 9">AG-B5</strain>
    </source>
</reference>
<keyword evidence="9" id="KW-1185">Reference proteome</keyword>
<keyword evidence="5" id="KW-0119">Carbohydrate metabolism</keyword>
<evidence type="ECO:0000256" key="2">
    <source>
        <dbReference type="ARBA" id="ARBA00022723"/>
    </source>
</evidence>
<dbReference type="PANTHER" id="PTHR46471">
    <property type="entry name" value="CHITIN DEACETYLASE"/>
    <property type="match status" value="1"/>
</dbReference>
<dbReference type="InterPro" id="IPR011330">
    <property type="entry name" value="Glyco_hydro/deAcase_b/a-brl"/>
</dbReference>
<dbReference type="InterPro" id="IPR002509">
    <property type="entry name" value="NODB_dom"/>
</dbReference>
<comment type="cofactor">
    <cofactor evidence="1">
        <name>Co(2+)</name>
        <dbReference type="ChEBI" id="CHEBI:48828"/>
    </cofactor>
</comment>
<name>A0ABR2WNE7_9FUNG</name>
<keyword evidence="3 6" id="KW-0732">Signal</keyword>
<evidence type="ECO:0000313" key="9">
    <source>
        <dbReference type="Proteomes" id="UP001479436"/>
    </source>
</evidence>
<dbReference type="EMBL" id="JASJQH010000758">
    <property type="protein sequence ID" value="KAK9763009.1"/>
    <property type="molecule type" value="Genomic_DNA"/>
</dbReference>
<evidence type="ECO:0000256" key="3">
    <source>
        <dbReference type="ARBA" id="ARBA00022729"/>
    </source>
</evidence>
<feature type="domain" description="NodB homology" evidence="7">
    <location>
        <begin position="33"/>
        <end position="220"/>
    </location>
</feature>
<keyword evidence="2" id="KW-0479">Metal-binding</keyword>
<dbReference type="PROSITE" id="PS51677">
    <property type="entry name" value="NODB"/>
    <property type="match status" value="1"/>
</dbReference>
<comment type="caution">
    <text evidence="8">The sequence shown here is derived from an EMBL/GenBank/DDBJ whole genome shotgun (WGS) entry which is preliminary data.</text>
</comment>
<feature type="signal peptide" evidence="6">
    <location>
        <begin position="1"/>
        <end position="18"/>
    </location>
</feature>
<evidence type="ECO:0000313" key="8">
    <source>
        <dbReference type="EMBL" id="KAK9763009.1"/>
    </source>
</evidence>
<dbReference type="PANTHER" id="PTHR46471:SF2">
    <property type="entry name" value="CHITIN DEACETYLASE-RELATED"/>
    <property type="match status" value="1"/>
</dbReference>
<dbReference type="Pfam" id="PF01522">
    <property type="entry name" value="Polysacc_deac_1"/>
    <property type="match status" value="1"/>
</dbReference>
<accession>A0ABR2WNE7</accession>
<evidence type="ECO:0000259" key="7">
    <source>
        <dbReference type="PROSITE" id="PS51677"/>
    </source>
</evidence>
<dbReference type="Gene3D" id="3.20.20.370">
    <property type="entry name" value="Glycoside hydrolase/deacetylase"/>
    <property type="match status" value="1"/>
</dbReference>
<organism evidence="8 9">
    <name type="scientific">Basidiobolus ranarum</name>
    <dbReference type="NCBI Taxonomy" id="34480"/>
    <lineage>
        <taxon>Eukaryota</taxon>
        <taxon>Fungi</taxon>
        <taxon>Fungi incertae sedis</taxon>
        <taxon>Zoopagomycota</taxon>
        <taxon>Entomophthoromycotina</taxon>
        <taxon>Basidiobolomycetes</taxon>
        <taxon>Basidiobolales</taxon>
        <taxon>Basidiobolaceae</taxon>
        <taxon>Basidiobolus</taxon>
    </lineage>
</organism>
<dbReference type="Proteomes" id="UP001479436">
    <property type="component" value="Unassembled WGS sequence"/>
</dbReference>
<sequence length="233" mass="26239">MLRSCTFALIFLLAIVSSNNEYAHPIIRCRRPGHIALTFDDGPGPYTSQLLETLSSKGVPVTFFVIGEQLEEKKYAQVLKRAFDEGHEIASHTYSHPNLSELSKSETSKELTKCAGLIEGIIGKNPSYLRCPYGNCDSDTKEHLGSKGYKLIQWNLDTNDWKYAEKDRKPQNLENIQKVLEVSNPETSSYIILMHDIHEGTVNQISAVIDYIRKSGYTLTTVSDCIGDNKPYF</sequence>
<feature type="chain" id="PRO_5046302471" description="NodB homology domain-containing protein" evidence="6">
    <location>
        <begin position="19"/>
        <end position="233"/>
    </location>
</feature>
<evidence type="ECO:0000256" key="5">
    <source>
        <dbReference type="ARBA" id="ARBA00023277"/>
    </source>
</evidence>